<evidence type="ECO:0000256" key="1">
    <source>
        <dbReference type="SAM" id="Phobius"/>
    </source>
</evidence>
<feature type="domain" description="Rhodanese" evidence="2">
    <location>
        <begin position="44"/>
        <end position="132"/>
    </location>
</feature>
<reference evidence="3 6" key="2">
    <citation type="submission" date="2020-12" db="EMBL/GenBank/DDBJ databases">
        <title>FDA dAtabase for Regulatory Grade micrObial Sequences (FDA-ARGOS): Supporting development and validation of Infectious Disease Dx tests.</title>
        <authorList>
            <person name="Sproer C."/>
            <person name="Gronow S."/>
            <person name="Severitt S."/>
            <person name="Schroder I."/>
            <person name="Tallon L."/>
            <person name="Sadzewicz L."/>
            <person name="Zhao X."/>
            <person name="Boylan J."/>
            <person name="Ott S."/>
            <person name="Bowen H."/>
            <person name="Vavikolanu K."/>
            <person name="Mehta A."/>
            <person name="Aluvathingal J."/>
            <person name="Nadendla S."/>
            <person name="Lowell S."/>
            <person name="Myers T."/>
            <person name="Yan Y."/>
            <person name="Sichtig H."/>
        </authorList>
    </citation>
    <scope>NUCLEOTIDE SEQUENCE [LARGE SCALE GENOMIC DNA]</scope>
    <source>
        <strain evidence="3 6">FDAARGOS_872</strain>
    </source>
</reference>
<dbReference type="InterPro" id="IPR050229">
    <property type="entry name" value="GlpE_sulfurtransferase"/>
</dbReference>
<evidence type="ECO:0000313" key="3">
    <source>
        <dbReference type="EMBL" id="QPT39381.1"/>
    </source>
</evidence>
<accession>A0A378XFS4</accession>
<evidence type="ECO:0000313" key="5">
    <source>
        <dbReference type="Proteomes" id="UP000254603"/>
    </source>
</evidence>
<evidence type="ECO:0000313" key="4">
    <source>
        <dbReference type="EMBL" id="SUA55931.1"/>
    </source>
</evidence>
<dbReference type="SMART" id="SM00450">
    <property type="entry name" value="RHOD"/>
    <property type="match status" value="1"/>
</dbReference>
<evidence type="ECO:0000259" key="2">
    <source>
        <dbReference type="PROSITE" id="PS50206"/>
    </source>
</evidence>
<sequence>MDFLIYNNTYLFVIAALLSGGILAFQYSRASKGISPAKVVQMTNNKTAVIIDVRPSEQYQAGTIANAMNIPFEQLKSRAATLPKDKALIVVDQDGRRAASAAGQLKKEGIEEVHYLNGGIVAWLKESLPLKNPSRSKRSK</sequence>
<keyword evidence="1" id="KW-0812">Transmembrane</keyword>
<feature type="transmembrane region" description="Helical" evidence="1">
    <location>
        <begin position="6"/>
        <end position="25"/>
    </location>
</feature>
<dbReference type="Proteomes" id="UP000594903">
    <property type="component" value="Chromosome"/>
</dbReference>
<dbReference type="PROSITE" id="PS50206">
    <property type="entry name" value="RHODANESE_3"/>
    <property type="match status" value="1"/>
</dbReference>
<dbReference type="PANTHER" id="PTHR43031:SF18">
    <property type="entry name" value="RHODANESE-RELATED SULFURTRANSFERASES"/>
    <property type="match status" value="1"/>
</dbReference>
<dbReference type="AlphaFoldDB" id="A0A378XFS4"/>
<dbReference type="OrthoDB" id="1445766at2"/>
<dbReference type="EMBL" id="UGSB01000001">
    <property type="protein sequence ID" value="SUA55931.1"/>
    <property type="molecule type" value="Genomic_DNA"/>
</dbReference>
<dbReference type="SUPFAM" id="SSF52821">
    <property type="entry name" value="Rhodanese/Cell cycle control phosphatase"/>
    <property type="match status" value="1"/>
</dbReference>
<organism evidence="4 5">
    <name type="scientific">Oligella ureolytica</name>
    <dbReference type="NCBI Taxonomy" id="90244"/>
    <lineage>
        <taxon>Bacteria</taxon>
        <taxon>Pseudomonadati</taxon>
        <taxon>Pseudomonadota</taxon>
        <taxon>Betaproteobacteria</taxon>
        <taxon>Burkholderiales</taxon>
        <taxon>Alcaligenaceae</taxon>
        <taxon>Oligella</taxon>
    </lineage>
</organism>
<protein>
    <submittedName>
        <fullName evidence="4">Molybdopterin biosynthesis protein MoeB</fullName>
    </submittedName>
    <submittedName>
        <fullName evidence="3">Rhodanese-like domain-containing protein</fullName>
    </submittedName>
</protein>
<proteinExistence type="predicted"/>
<keyword evidence="6" id="KW-1185">Reference proteome</keyword>
<dbReference type="InterPro" id="IPR036873">
    <property type="entry name" value="Rhodanese-like_dom_sf"/>
</dbReference>
<evidence type="ECO:0000313" key="6">
    <source>
        <dbReference type="Proteomes" id="UP000594903"/>
    </source>
</evidence>
<dbReference type="CDD" id="cd00158">
    <property type="entry name" value="RHOD"/>
    <property type="match status" value="1"/>
</dbReference>
<keyword evidence="1" id="KW-1133">Transmembrane helix</keyword>
<name>A0A378XFS4_9BURK</name>
<dbReference type="RefSeq" id="WP_018574393.1">
    <property type="nucleotide sequence ID" value="NZ_CP065725.1"/>
</dbReference>
<gene>
    <name evidence="4" type="primary">yibN</name>
    <name evidence="3" type="ORF">I6G29_09405</name>
    <name evidence="4" type="ORF">NCTC11997_01947</name>
</gene>
<dbReference type="PANTHER" id="PTHR43031">
    <property type="entry name" value="FAD-DEPENDENT OXIDOREDUCTASE"/>
    <property type="match status" value="1"/>
</dbReference>
<dbReference type="InterPro" id="IPR001763">
    <property type="entry name" value="Rhodanese-like_dom"/>
</dbReference>
<reference evidence="4 5" key="1">
    <citation type="submission" date="2018-06" db="EMBL/GenBank/DDBJ databases">
        <authorList>
            <consortium name="Pathogen Informatics"/>
            <person name="Doyle S."/>
        </authorList>
    </citation>
    <scope>NUCLEOTIDE SEQUENCE [LARGE SCALE GENOMIC DNA]</scope>
    <source>
        <strain evidence="4 5">NCTC11997</strain>
    </source>
</reference>
<keyword evidence="1" id="KW-0472">Membrane</keyword>
<dbReference type="Proteomes" id="UP000254603">
    <property type="component" value="Unassembled WGS sequence"/>
</dbReference>
<dbReference type="STRING" id="1122619.GCA_000373745_01209"/>
<dbReference type="Gene3D" id="3.40.250.10">
    <property type="entry name" value="Rhodanese-like domain"/>
    <property type="match status" value="1"/>
</dbReference>
<dbReference type="EMBL" id="CP065725">
    <property type="protein sequence ID" value="QPT39381.1"/>
    <property type="molecule type" value="Genomic_DNA"/>
</dbReference>
<dbReference type="Pfam" id="PF00581">
    <property type="entry name" value="Rhodanese"/>
    <property type="match status" value="1"/>
</dbReference>